<feature type="compositionally biased region" description="Basic and acidic residues" evidence="1">
    <location>
        <begin position="528"/>
        <end position="539"/>
    </location>
</feature>
<dbReference type="RefSeq" id="WP_236334314.1">
    <property type="nucleotide sequence ID" value="NZ_CAKMMG010000003.1"/>
</dbReference>
<dbReference type="EMBL" id="CAKMMG010000003">
    <property type="protein sequence ID" value="CAH1207645.1"/>
    <property type="molecule type" value="Genomic_DNA"/>
</dbReference>
<comment type="caution">
    <text evidence="2">The sequence shown here is derived from an EMBL/GenBank/DDBJ whole genome shotgun (WGS) entry which is preliminary data.</text>
</comment>
<feature type="region of interest" description="Disordered" evidence="1">
    <location>
        <begin position="524"/>
        <end position="550"/>
    </location>
</feature>
<sequence>MSRIKWIQYPVIMLSAVMALQLMSGTIFSVGTGNSVVPEDFPQTPAEAREYINKDMKELYNELNYYVQETNNGKLREDLLQKRIDSREYTFEMVYGASHGERLVHKNNMYPYSGYNLTGDSVSAEGVPWYAGWSGTKIQDFDMVKKPWLNPRVGVKNNRFNHYSDPSNNYLANSNGTFEQAILTGLNLEYGGKTYSEFIYNNMNAGYKDRVVYDFNSTPSKGGSWVDYVQVIQPPTFLSWGSGRIYINHPDGSLTYLGIPIAPFVLQVDDLSATFESFPSGAVAGDSVTVGVRINSTFDGDRTTDFAWEIKDGSGKTVPANYRGHERKAAGPITIPGNSERMLYASFIMPETSVSIKLQVNYGKSPEEVVYTNNTVSSTLKLVQPMPAVKQKYDLDYNVLSREISFPLANGNQITAVLKLPGSSRWNGNAVGALNVVNGMPGLLRNFQVNNNPAVNEAATTITRTPVITAKLQRTDFGDNPLGGEWLNPGNAYTPRAKTGTVSFSGEVNRNYIHTYESCKTVSGTDGKPMRECKTHEESGSTSAPFSPGEDSITVNTFIYNGRKDIPDKEYQDKIEGNARDSLSKRLLWTTEPYKIDTIRWMAHADESGALSNWTDVNGQYERTFTQQGIGNLVWKTGQTMADAYRQGREAARKMTNNKADYDRAVFATDRELQNADYPIKSGYYFNPAGVYNFTLETVTYKPNKDDTKDHKELVKAVIDSFRYESDLIYINNNKVPVNLLNEPLERTGNTIVRKPAALSVENAKGVNALPLILVEDRSTDSSRYSKEVEEIYHSQDRNNLEATHIFWKNILEGYSQSSTKGSNDAFLYREFVKDGQHMYKITEKTTVSIIVNPDNAPIYTDAGMSDGNYYVKAWIADVDLSSSTNAYHTLGKLVGIKPLDEIRVSVKGSMYDDLNN</sequence>
<evidence type="ECO:0000313" key="3">
    <source>
        <dbReference type="Proteomes" id="UP000838324"/>
    </source>
</evidence>
<organism evidence="2 3">
    <name type="scientific">Paenibacillus auburnensis</name>
    <dbReference type="NCBI Taxonomy" id="2905649"/>
    <lineage>
        <taxon>Bacteria</taxon>
        <taxon>Bacillati</taxon>
        <taxon>Bacillota</taxon>
        <taxon>Bacilli</taxon>
        <taxon>Bacillales</taxon>
        <taxon>Paenibacillaceae</taxon>
        <taxon>Paenibacillus</taxon>
    </lineage>
</organism>
<name>A0ABM9CC38_9BACL</name>
<evidence type="ECO:0008006" key="4">
    <source>
        <dbReference type="Google" id="ProtNLM"/>
    </source>
</evidence>
<proteinExistence type="predicted"/>
<gene>
    <name evidence="2" type="ORF">PAECIP111892_02953</name>
</gene>
<keyword evidence="3" id="KW-1185">Reference proteome</keyword>
<dbReference type="Proteomes" id="UP000838324">
    <property type="component" value="Unassembled WGS sequence"/>
</dbReference>
<accession>A0ABM9CC38</accession>
<evidence type="ECO:0000256" key="1">
    <source>
        <dbReference type="SAM" id="MobiDB-lite"/>
    </source>
</evidence>
<protein>
    <recommendedName>
        <fullName evidence="4">PKD domain-containing protein</fullName>
    </recommendedName>
</protein>
<evidence type="ECO:0000313" key="2">
    <source>
        <dbReference type="EMBL" id="CAH1207645.1"/>
    </source>
</evidence>
<reference evidence="2" key="1">
    <citation type="submission" date="2022-01" db="EMBL/GenBank/DDBJ databases">
        <authorList>
            <person name="Criscuolo A."/>
        </authorList>
    </citation>
    <scope>NUCLEOTIDE SEQUENCE</scope>
    <source>
        <strain evidence="2">CIP111892</strain>
    </source>
</reference>